<keyword evidence="1" id="KW-0732">Signal</keyword>
<gene>
    <name evidence="2" type="ORF">GJ699_12345</name>
</gene>
<dbReference type="Proteomes" id="UP000433309">
    <property type="component" value="Unassembled WGS sequence"/>
</dbReference>
<comment type="caution">
    <text evidence="2">The sequence shown here is derived from an EMBL/GenBank/DDBJ whole genome shotgun (WGS) entry which is preliminary data.</text>
</comment>
<organism evidence="2 3">
    <name type="scientific">Duganella guangzhouensis</name>
    <dbReference type="NCBI Taxonomy" id="2666084"/>
    <lineage>
        <taxon>Bacteria</taxon>
        <taxon>Pseudomonadati</taxon>
        <taxon>Pseudomonadota</taxon>
        <taxon>Betaproteobacteria</taxon>
        <taxon>Burkholderiales</taxon>
        <taxon>Oxalobacteraceae</taxon>
        <taxon>Telluria group</taxon>
        <taxon>Duganella</taxon>
    </lineage>
</organism>
<evidence type="ECO:0000313" key="3">
    <source>
        <dbReference type="Proteomes" id="UP000433309"/>
    </source>
</evidence>
<keyword evidence="3" id="KW-1185">Reference proteome</keyword>
<protein>
    <recommendedName>
        <fullName evidence="4">Lipoprotein</fullName>
    </recommendedName>
</protein>
<evidence type="ECO:0008006" key="4">
    <source>
        <dbReference type="Google" id="ProtNLM"/>
    </source>
</evidence>
<evidence type="ECO:0000313" key="2">
    <source>
        <dbReference type="EMBL" id="MRW90782.1"/>
    </source>
</evidence>
<feature type="chain" id="PRO_5026013645" description="Lipoprotein" evidence="1">
    <location>
        <begin position="20"/>
        <end position="332"/>
    </location>
</feature>
<dbReference type="AlphaFoldDB" id="A0A6I2KZ34"/>
<evidence type="ECO:0000256" key="1">
    <source>
        <dbReference type="SAM" id="SignalP"/>
    </source>
</evidence>
<accession>A0A6I2KZ34</accession>
<dbReference type="EMBL" id="WKJK01000005">
    <property type="protein sequence ID" value="MRW90782.1"/>
    <property type="molecule type" value="Genomic_DNA"/>
</dbReference>
<reference evidence="2 3" key="1">
    <citation type="submission" date="2019-11" db="EMBL/GenBank/DDBJ databases">
        <title>Novel species isolated from a subtropical stream in China.</title>
        <authorList>
            <person name="Lu H."/>
        </authorList>
    </citation>
    <scope>NUCLEOTIDE SEQUENCE [LARGE SCALE GENOMIC DNA]</scope>
    <source>
        <strain evidence="2 3">FT80W</strain>
    </source>
</reference>
<dbReference type="RefSeq" id="WP_154376567.1">
    <property type="nucleotide sequence ID" value="NZ_WKJK01000005.1"/>
</dbReference>
<proteinExistence type="predicted"/>
<sequence length="332" mass="35933">MLKAIVATAALLLARASTACSCPPMEPAGFVHASLKRLPANARGALLLAPRGLLEVRESDFILTSNNLPLDVQITPLDGTDLIRIEPKNGFRPGAHYMLRYTGDTKYWIYPSAIDFVIDRTAIGALSYGIALEGPPQRRLLTMGDGRGSCFSNQPVIAQDFRYQLPAALQPYREAVIYASEMSTKGAYSPRRFSPLVCAVPAYGSTAYGDERDLVQVDCAAPSTMRIRGRVGFLEVEDTLQTTSSMVVNLRTAAGKACHGMGMLREALAAGDTVRALDLVCKLPSERTYEGDFVPYAKPRRVPKTPAPPGAKLTALSERATPEQRACIAAIR</sequence>
<name>A0A6I2KZ34_9BURK</name>
<feature type="signal peptide" evidence="1">
    <location>
        <begin position="1"/>
        <end position="19"/>
    </location>
</feature>